<dbReference type="InterPro" id="IPR003439">
    <property type="entry name" value="ABC_transporter-like_ATP-bd"/>
</dbReference>
<dbReference type="InterPro" id="IPR027417">
    <property type="entry name" value="P-loop_NTPase"/>
</dbReference>
<dbReference type="InterPro" id="IPR050107">
    <property type="entry name" value="ABC_carbohydrate_import_ATPase"/>
</dbReference>
<dbReference type="GO" id="GO:0005524">
    <property type="term" value="F:ATP binding"/>
    <property type="evidence" value="ECO:0007669"/>
    <property type="project" value="UniProtKB-KW"/>
</dbReference>
<dbReference type="Proteomes" id="UP000280417">
    <property type="component" value="Unassembled WGS sequence"/>
</dbReference>
<proteinExistence type="predicted"/>
<dbReference type="SUPFAM" id="SSF52540">
    <property type="entry name" value="P-loop containing nucleoside triphosphate hydrolases"/>
    <property type="match status" value="2"/>
</dbReference>
<gene>
    <name evidence="6" type="ORF">DRJ04_01015</name>
</gene>
<comment type="caution">
    <text evidence="6">The sequence shown here is derived from an EMBL/GenBank/DDBJ whole genome shotgun (WGS) entry which is preliminary data.</text>
</comment>
<evidence type="ECO:0000256" key="3">
    <source>
        <dbReference type="ARBA" id="ARBA00022741"/>
    </source>
</evidence>
<keyword evidence="1" id="KW-0813">Transport</keyword>
<dbReference type="PANTHER" id="PTHR43790:SF9">
    <property type="entry name" value="GALACTOFURANOSE TRANSPORTER ATP-BINDING PROTEIN YTFR"/>
    <property type="match status" value="1"/>
</dbReference>
<evidence type="ECO:0000259" key="5">
    <source>
        <dbReference type="PROSITE" id="PS50893"/>
    </source>
</evidence>
<dbReference type="Gene3D" id="3.40.50.300">
    <property type="entry name" value="P-loop containing nucleotide triphosphate hydrolases"/>
    <property type="match status" value="2"/>
</dbReference>
<keyword evidence="4 6" id="KW-0067">ATP-binding</keyword>
<dbReference type="InterPro" id="IPR003593">
    <property type="entry name" value="AAA+_ATPase"/>
</dbReference>
<dbReference type="AlphaFoldDB" id="A0A662DJU4"/>
<dbReference type="CDD" id="cd03216">
    <property type="entry name" value="ABC_Carb_Monos_I"/>
    <property type="match status" value="1"/>
</dbReference>
<evidence type="ECO:0000256" key="1">
    <source>
        <dbReference type="ARBA" id="ARBA00022448"/>
    </source>
</evidence>
<protein>
    <submittedName>
        <fullName evidence="6">D-xylose ABC transporter ATP-binding protein</fullName>
    </submittedName>
</protein>
<keyword evidence="2" id="KW-0677">Repeat</keyword>
<name>A0A662DJU4_UNCAE</name>
<evidence type="ECO:0000256" key="2">
    <source>
        <dbReference type="ARBA" id="ARBA00022737"/>
    </source>
</evidence>
<organism evidence="6 7">
    <name type="scientific">Aerophobetes bacterium</name>
    <dbReference type="NCBI Taxonomy" id="2030807"/>
    <lineage>
        <taxon>Bacteria</taxon>
        <taxon>Candidatus Aerophobota</taxon>
    </lineage>
</organism>
<dbReference type="GO" id="GO:0016887">
    <property type="term" value="F:ATP hydrolysis activity"/>
    <property type="evidence" value="ECO:0007669"/>
    <property type="project" value="InterPro"/>
</dbReference>
<sequence>MEEVLKIDSISKHFPGVQALNKVSFGLEKGKIYGLVGENGAGKSTLVKILMGLYQPDSGEIIVKGKKVTISDPTFAREKCGIDTVFQEHSLIPQMSIAENIFLDKLEKYYTNGVINYRKLREDAKRALKAVNLDMDVSLPAGEISEGEKSLIEFARSLNRDPDILIFDEMTASLESNIVREVFDIMRDLKKKNKTLIFISHRLKEVLRVCDEILVLKDGNFQGIVDNQRKDTNPEIIREKIINKMTGRKTGLLFPPKNKLERSTEVVLSISNLSNQYLKKINLEIYKGEIVALAGLRGQGQSKLLRTIAGLLPKNEGTIKLFGKELI</sequence>
<feature type="domain" description="ABC transporter" evidence="5">
    <location>
        <begin position="5"/>
        <end position="243"/>
    </location>
</feature>
<dbReference type="Pfam" id="PF00005">
    <property type="entry name" value="ABC_tran"/>
    <property type="match status" value="2"/>
</dbReference>
<dbReference type="SMART" id="SM00382">
    <property type="entry name" value="AAA"/>
    <property type="match status" value="1"/>
</dbReference>
<evidence type="ECO:0000313" key="7">
    <source>
        <dbReference type="Proteomes" id="UP000280417"/>
    </source>
</evidence>
<evidence type="ECO:0000256" key="4">
    <source>
        <dbReference type="ARBA" id="ARBA00022840"/>
    </source>
</evidence>
<accession>A0A662DJU4</accession>
<reference evidence="6 7" key="1">
    <citation type="submission" date="2018-06" db="EMBL/GenBank/DDBJ databases">
        <title>Extensive metabolic versatility and redundancy in microbially diverse, dynamic hydrothermal sediments.</title>
        <authorList>
            <person name="Dombrowski N."/>
            <person name="Teske A."/>
            <person name="Baker B.J."/>
        </authorList>
    </citation>
    <scope>NUCLEOTIDE SEQUENCE [LARGE SCALE GENOMIC DNA]</scope>
    <source>
        <strain evidence="6">B3_G15</strain>
    </source>
</reference>
<dbReference type="PANTHER" id="PTHR43790">
    <property type="entry name" value="CARBOHYDRATE TRANSPORT ATP-BINDING PROTEIN MG119-RELATED"/>
    <property type="match status" value="1"/>
</dbReference>
<keyword evidence="3" id="KW-0547">Nucleotide-binding</keyword>
<dbReference type="PROSITE" id="PS50893">
    <property type="entry name" value="ABC_TRANSPORTER_2"/>
    <property type="match status" value="1"/>
</dbReference>
<dbReference type="EMBL" id="QMQA01000015">
    <property type="protein sequence ID" value="RLE15158.1"/>
    <property type="molecule type" value="Genomic_DNA"/>
</dbReference>
<feature type="non-terminal residue" evidence="6">
    <location>
        <position position="327"/>
    </location>
</feature>
<evidence type="ECO:0000313" key="6">
    <source>
        <dbReference type="EMBL" id="RLE15158.1"/>
    </source>
</evidence>